<keyword evidence="3 6" id="KW-1133">Transmembrane helix</keyword>
<protein>
    <submittedName>
        <fullName evidence="7">Uncharacterized protein</fullName>
    </submittedName>
</protein>
<comment type="subcellular location">
    <subcellularLocation>
        <location evidence="1">Membrane</location>
        <topology evidence="1">Single-pass membrane protein</topology>
    </subcellularLocation>
</comment>
<name>A0ABP0DBP4_9PEZI</name>
<evidence type="ECO:0000256" key="2">
    <source>
        <dbReference type="ARBA" id="ARBA00022692"/>
    </source>
</evidence>
<dbReference type="Proteomes" id="UP001642501">
    <property type="component" value="Unassembled WGS sequence"/>
</dbReference>
<reference evidence="7 8" key="1">
    <citation type="submission" date="2024-01" db="EMBL/GenBank/DDBJ databases">
        <authorList>
            <person name="Allen C."/>
            <person name="Tagirdzhanova G."/>
        </authorList>
    </citation>
    <scope>NUCLEOTIDE SEQUENCE [LARGE SCALE GENOMIC DNA]</scope>
    <source>
        <strain evidence="7 8">CBS 573.63</strain>
    </source>
</reference>
<sequence length="336" mass="33998">MSSVPALTTTFVPSPSCTIDIYMESFSTGLICAVGTQIVPCNYYHLGVDSSTSDCFPSGWASTSDAYFSPGICPSGYTQACQNVTGSETRATCCPTGFECGTDTYWPWYVTNLCTYPLTTSQVLVYTTSILGEGNAVFTSTEDNQGINAFGIQIRYQSTDFVSSSSTAAPSSTATSSTASVTGQSTGSGSSSSASPTGTGNSSGDSSSSSSGLSTGAKAGIGIGVALGVLALLGCIVFLFVRKRRAAAAAADAGDGDDLGGALGSDGPSSGGHRVNSMASPGSGIAYTAVSTGSPAPEQQKYYSGDSTAVPPMAEAPTDAPWTMPAELPAEHSQRY</sequence>
<keyword evidence="2 6" id="KW-0812">Transmembrane</keyword>
<gene>
    <name evidence="7" type="ORF">SEPCBS57363_001686</name>
</gene>
<dbReference type="InterPro" id="IPR051694">
    <property type="entry name" value="Immunoregulatory_rcpt-like"/>
</dbReference>
<dbReference type="PANTHER" id="PTHR15549">
    <property type="entry name" value="PAIRED IMMUNOGLOBULIN-LIKE TYPE 2 RECEPTOR"/>
    <property type="match status" value="1"/>
</dbReference>
<dbReference type="EMBL" id="CAWUOM010000018">
    <property type="protein sequence ID" value="CAK7265641.1"/>
    <property type="molecule type" value="Genomic_DNA"/>
</dbReference>
<evidence type="ECO:0000256" key="5">
    <source>
        <dbReference type="SAM" id="MobiDB-lite"/>
    </source>
</evidence>
<feature type="region of interest" description="Disordered" evidence="5">
    <location>
        <begin position="251"/>
        <end position="273"/>
    </location>
</feature>
<feature type="region of interest" description="Disordered" evidence="5">
    <location>
        <begin position="167"/>
        <end position="211"/>
    </location>
</feature>
<comment type="caution">
    <text evidence="7">The sequence shown here is derived from an EMBL/GenBank/DDBJ whole genome shotgun (WGS) entry which is preliminary data.</text>
</comment>
<proteinExistence type="predicted"/>
<dbReference type="PANTHER" id="PTHR15549:SF6">
    <property type="entry name" value="MID2 DOMAIN-CONTAINING PROTEIN"/>
    <property type="match status" value="1"/>
</dbReference>
<feature type="transmembrane region" description="Helical" evidence="6">
    <location>
        <begin position="219"/>
        <end position="241"/>
    </location>
</feature>
<evidence type="ECO:0000256" key="3">
    <source>
        <dbReference type="ARBA" id="ARBA00022989"/>
    </source>
</evidence>
<evidence type="ECO:0000313" key="7">
    <source>
        <dbReference type="EMBL" id="CAK7265641.1"/>
    </source>
</evidence>
<keyword evidence="8" id="KW-1185">Reference proteome</keyword>
<organism evidence="7 8">
    <name type="scientific">Sporothrix epigloea</name>
    <dbReference type="NCBI Taxonomy" id="1892477"/>
    <lineage>
        <taxon>Eukaryota</taxon>
        <taxon>Fungi</taxon>
        <taxon>Dikarya</taxon>
        <taxon>Ascomycota</taxon>
        <taxon>Pezizomycotina</taxon>
        <taxon>Sordariomycetes</taxon>
        <taxon>Sordariomycetidae</taxon>
        <taxon>Ophiostomatales</taxon>
        <taxon>Ophiostomataceae</taxon>
        <taxon>Sporothrix</taxon>
    </lineage>
</organism>
<evidence type="ECO:0000256" key="6">
    <source>
        <dbReference type="SAM" id="Phobius"/>
    </source>
</evidence>
<evidence type="ECO:0000256" key="1">
    <source>
        <dbReference type="ARBA" id="ARBA00004167"/>
    </source>
</evidence>
<feature type="region of interest" description="Disordered" evidence="5">
    <location>
        <begin position="291"/>
        <end position="336"/>
    </location>
</feature>
<evidence type="ECO:0000256" key="4">
    <source>
        <dbReference type="ARBA" id="ARBA00023136"/>
    </source>
</evidence>
<evidence type="ECO:0000313" key="8">
    <source>
        <dbReference type="Proteomes" id="UP001642501"/>
    </source>
</evidence>
<accession>A0ABP0DBP4</accession>
<dbReference type="CDD" id="cd12087">
    <property type="entry name" value="TM_EGFR-like"/>
    <property type="match status" value="1"/>
</dbReference>
<keyword evidence="4 6" id="KW-0472">Membrane</keyword>